<comment type="caution">
    <text evidence="1">The sequence shown here is derived from an EMBL/GenBank/DDBJ whole genome shotgun (WGS) entry which is preliminary data.</text>
</comment>
<dbReference type="Proteomes" id="UP000245876">
    <property type="component" value="Unassembled WGS sequence"/>
</dbReference>
<evidence type="ECO:0000313" key="2">
    <source>
        <dbReference type="Proteomes" id="UP000245876"/>
    </source>
</evidence>
<proteinExistence type="predicted"/>
<organism evidence="1 2">
    <name type="scientific">Bifidobacterium callitrichidarum</name>
    <dbReference type="NCBI Taxonomy" id="2052941"/>
    <lineage>
        <taxon>Bacteria</taxon>
        <taxon>Bacillati</taxon>
        <taxon>Actinomycetota</taxon>
        <taxon>Actinomycetes</taxon>
        <taxon>Bifidobacteriales</taxon>
        <taxon>Bifidobacteriaceae</taxon>
        <taxon>Bifidobacterium</taxon>
    </lineage>
</organism>
<dbReference type="AlphaFoldDB" id="A0A2U2NC98"/>
<dbReference type="EMBL" id="QFFM01000003">
    <property type="protein sequence ID" value="PWG66742.1"/>
    <property type="molecule type" value="Genomic_DNA"/>
</dbReference>
<accession>A0A2U2NC98</accession>
<name>A0A2U2NC98_9BIFI</name>
<keyword evidence="2" id="KW-1185">Reference proteome</keyword>
<evidence type="ECO:0000313" key="1">
    <source>
        <dbReference type="EMBL" id="PWG66742.1"/>
    </source>
</evidence>
<sequence>MSETTMQTRLDPLSDSAYVPEDHDILEAYVSMMSGRLPLAEFMDGNNPVWYRLRFINQFHRWIEEHDRRMMEKAWDAAKESYDQPNPYRKDGK</sequence>
<gene>
    <name evidence="1" type="ORF">DF196_02230</name>
</gene>
<protein>
    <submittedName>
        <fullName evidence="1">Uncharacterized protein</fullName>
    </submittedName>
</protein>
<reference evidence="1 2" key="1">
    <citation type="journal article" date="2018" name="Int. J. Syst. Evol. Microbiol.">
        <title>Bifidobacterium callitrichidarum sp. nov. from the faeces of the emperor tamarin (Saguinus imperator).</title>
        <authorList>
            <person name="Modesto M."/>
            <person name="Michelini S."/>
            <person name="Sansosti M.C."/>
            <person name="De Filippo C."/>
            <person name="Cavalieri D."/>
            <person name="Qvirist L."/>
            <person name="Andlid T."/>
            <person name="Spiezio C."/>
            <person name="Sandri C."/>
            <person name="Pascarelli S."/>
            <person name="Sgorbati B."/>
            <person name="Mattarelli P."/>
        </authorList>
    </citation>
    <scope>NUCLEOTIDE SEQUENCE [LARGE SCALE GENOMIC DNA]</scope>
    <source>
        <strain evidence="1 2">TRI 5</strain>
    </source>
</reference>
<dbReference type="RefSeq" id="WP_109056311.1">
    <property type="nucleotide sequence ID" value="NZ_QFFM01000003.1"/>
</dbReference>